<accession>A0ABN9TUG3</accession>
<gene>
    <name evidence="3" type="ORF">PCOR1329_LOCUS42475</name>
</gene>
<feature type="non-terminal residue" evidence="3">
    <location>
        <position position="1"/>
    </location>
</feature>
<feature type="region of interest" description="Disordered" evidence="1">
    <location>
        <begin position="755"/>
        <end position="774"/>
    </location>
</feature>
<sequence length="1428" mass="151573">RPPPVALRRPCANPWARQEKLRPGDVLMEVAGQVCTDFASLESWLDSHVGSDVAVRLSRAGKMVDASLAVADLHALIPYDFVECAGGVFHQRSYHTCKRYHIPISDQGIFVVQSGFGFGLELPYHAVIVAVAGQQVSSLADFESALAIVADNETFEGMPNFSPGNFVASRQRDFVVFMVAREPEDSLDVEADPAVGYENAPGRGGSGDADQAQLRDQVLPRRTYMKTYLSDHSVAMTANDDAKHWTIYGSAIPPETEGDEDFLAGGRDGPLVSAGRPAEAAGGRPVLDSLLSASAASAYAPQCGISASKWHETCDAAAHATFQVLRDTFEQFAKSLIGVCRANVDGSGVATPMNALLQLRFLSCDGTKQMVRVLGKFPVPDRCGRSLAEGLWNGNLRRSGRDEHLCRGCCKSRHQTLYLMQTCGLRALTKHVGHVIDRQNWAGADLCLGGLGAASFVHNLLPSAFVAVFGGMYQDTPDGGVAGDGQGGDIGMVDGDADAEKVIPVSVWREGNKVKIPRTIYWIVSCEFHDGLYIFTRAHGPCSEMLLRELERSGVEWELKQQRRLLVDGERTYPLWEAADRRDVKQFREQLGSMLFDDAWPALARPTESQQLVLFVLCSRLSASACELVEVRHSKTPYLTRCSLRDLEALRALERSPRCTLDARAEDFMASYSDRGGADGRMAKVELSGALPLMQTNSAAIERTRSESQFRGARGRALGRFHSFTEQQREPYKDPAAVATQAALKAALERERDAARAAAAHLHQRSDADSPGLGQEWDLVAGDLAASPAAGLSMMQSMVPSLQCTRATSSLVSEVLRALDVITRHILGDKTFSQKLEDGVFVLRLTCVGVPMHEPPPQSVADPSSAIVADGQAPGAEWLLHVAFQCARPWRPTFSRARWEPLEDRAGILGVAPERDDAGGAGLLLHDPTVFEVARKCFDAAWTKRPIHVQVHELVADGRRAQEKEDLVKGSKCGPGPKPKASPVPALERDSGGSTDEMGELGGMPAVEDDDHADVARGGEPEPASDDSFDLFGWSDGDDMSGVCGIPVGGELGSGDPGIPPPPGDDGGLFEAPAMPLSPRTWALCAGPSDASEPEALSSATESRPWPSDLLSFEKCTPTAQSAPIRAAPAPAAPVAPQGGHGECGAADVADGAQDYGGGGEAAAQARGAFGGAMDVGGRGQAPEGAAVGFEQMVRSGTLEPFERGGIIFYFPSSMPGPQQQLVAQPAPLLVQPANLRAPVTPPLAFPCPGAPRPAMGARCHPTFRGNVARGSRTRSPCVSAPGCPLNAGQTTFGTFQPDARGGYSVMAQSARDPICAGMTAVFGGSSFAATPIVGSVRGGQQQSLPSQRHRGGLPVPRAPGLQAPPQAPPDHLLMTGPLVSKALSSLVSRAPPVPVMQPPPAQAKCAILAGPPSFARPPSGPSGHQPY</sequence>
<evidence type="ECO:0000259" key="2">
    <source>
        <dbReference type="Pfam" id="PF12812"/>
    </source>
</evidence>
<reference evidence="3" key="1">
    <citation type="submission" date="2023-10" db="EMBL/GenBank/DDBJ databases">
        <authorList>
            <person name="Chen Y."/>
            <person name="Shah S."/>
            <person name="Dougan E. K."/>
            <person name="Thang M."/>
            <person name="Chan C."/>
        </authorList>
    </citation>
    <scope>NUCLEOTIDE SEQUENCE [LARGE SCALE GENOMIC DNA]</scope>
</reference>
<feature type="region of interest" description="Disordered" evidence="1">
    <location>
        <begin position="1049"/>
        <end position="1107"/>
    </location>
</feature>
<feature type="domain" description="PDZ-like" evidence="2">
    <location>
        <begin position="78"/>
        <end position="151"/>
    </location>
</feature>
<dbReference type="PANTHER" id="PTHR46366">
    <property type="entry name" value="PRO-APOPTOTIC SERINE PROTEASE NMA111"/>
    <property type="match status" value="1"/>
</dbReference>
<comment type="caution">
    <text evidence="3">The sequence shown here is derived from an EMBL/GenBank/DDBJ whole genome shotgun (WGS) entry which is preliminary data.</text>
</comment>
<evidence type="ECO:0000256" key="1">
    <source>
        <dbReference type="SAM" id="MobiDB-lite"/>
    </source>
</evidence>
<dbReference type="Proteomes" id="UP001189429">
    <property type="component" value="Unassembled WGS sequence"/>
</dbReference>
<organism evidence="3 4">
    <name type="scientific">Prorocentrum cordatum</name>
    <dbReference type="NCBI Taxonomy" id="2364126"/>
    <lineage>
        <taxon>Eukaryota</taxon>
        <taxon>Sar</taxon>
        <taxon>Alveolata</taxon>
        <taxon>Dinophyceae</taxon>
        <taxon>Prorocentrales</taxon>
        <taxon>Prorocentraceae</taxon>
        <taxon>Prorocentrum</taxon>
    </lineage>
</organism>
<proteinExistence type="predicted"/>
<protein>
    <recommendedName>
        <fullName evidence="2">PDZ-like domain-containing protein</fullName>
    </recommendedName>
</protein>
<keyword evidence="4" id="KW-1185">Reference proteome</keyword>
<name>A0ABN9TUG3_9DINO</name>
<dbReference type="InterPro" id="IPR036034">
    <property type="entry name" value="PDZ_sf"/>
</dbReference>
<dbReference type="Pfam" id="PF12812">
    <property type="entry name" value="PDZ_1"/>
    <property type="match status" value="1"/>
</dbReference>
<dbReference type="InterPro" id="IPR025926">
    <property type="entry name" value="PDZ-like_dom"/>
</dbReference>
<feature type="region of interest" description="Disordered" evidence="1">
    <location>
        <begin position="190"/>
        <end position="213"/>
    </location>
</feature>
<feature type="region of interest" description="Disordered" evidence="1">
    <location>
        <begin position="961"/>
        <end position="1030"/>
    </location>
</feature>
<dbReference type="SUPFAM" id="SSF50156">
    <property type="entry name" value="PDZ domain-like"/>
    <property type="match status" value="1"/>
</dbReference>
<feature type="region of interest" description="Disordered" evidence="1">
    <location>
        <begin position="1338"/>
        <end position="1367"/>
    </location>
</feature>
<dbReference type="PANTHER" id="PTHR46366:SF1">
    <property type="entry name" value="PDZ DOMAIN-CONTAINING PROTEIN C1685.05"/>
    <property type="match status" value="1"/>
</dbReference>
<evidence type="ECO:0000313" key="4">
    <source>
        <dbReference type="Proteomes" id="UP001189429"/>
    </source>
</evidence>
<evidence type="ECO:0000313" key="3">
    <source>
        <dbReference type="EMBL" id="CAK0849895.1"/>
    </source>
</evidence>
<dbReference type="EMBL" id="CAUYUJ010015103">
    <property type="protein sequence ID" value="CAK0849895.1"/>
    <property type="molecule type" value="Genomic_DNA"/>
</dbReference>